<dbReference type="Pfam" id="PF18849">
    <property type="entry name" value="baeRF_family7"/>
    <property type="match status" value="1"/>
</dbReference>
<accession>A0ABW5JJF9</accession>
<dbReference type="EMBL" id="JBHULI010000024">
    <property type="protein sequence ID" value="MFD2532694.1"/>
    <property type="molecule type" value="Genomic_DNA"/>
</dbReference>
<organism evidence="1 2">
    <name type="scientific">Gracilimonas halophila</name>
    <dbReference type="NCBI Taxonomy" id="1834464"/>
    <lineage>
        <taxon>Bacteria</taxon>
        <taxon>Pseudomonadati</taxon>
        <taxon>Balneolota</taxon>
        <taxon>Balneolia</taxon>
        <taxon>Balneolales</taxon>
        <taxon>Balneolaceae</taxon>
        <taxon>Gracilimonas</taxon>
    </lineage>
</organism>
<reference evidence="2" key="1">
    <citation type="journal article" date="2019" name="Int. J. Syst. Evol. Microbiol.">
        <title>The Global Catalogue of Microorganisms (GCM) 10K type strain sequencing project: providing services to taxonomists for standard genome sequencing and annotation.</title>
        <authorList>
            <consortium name="The Broad Institute Genomics Platform"/>
            <consortium name="The Broad Institute Genome Sequencing Center for Infectious Disease"/>
            <person name="Wu L."/>
            <person name="Ma J."/>
        </authorList>
    </citation>
    <scope>NUCLEOTIDE SEQUENCE [LARGE SCALE GENOMIC DNA]</scope>
    <source>
        <strain evidence="2">KCTC 52042</strain>
    </source>
</reference>
<sequence length="381" mass="43478">MSVVNRETIERLIGKTQDTNVTIFIPTHKTGEEGKQDAIRLKNIIQKTKNDLVEKGWKDARVDELFKPVIAKTEENQFWLHQEKGLAIYVNEEYFDVFKIPVSPKENYYISNNFLITPLLELQNHHNDYHVLLLSQNETKMFKIAPDETAQVTFESVPISMEEHLKYHVHERSVQHHSGATGGGAVFHGQGGEMDENNKELELFLKHIENKVTKYLKKVNGPLVLAGPDKMVSYYKKANKYFNVLDESISGNCDSKSIQEIEDESWSIVESYFREEIHSDIDRFNNLRGSELISTDVSDIVKGAYFGKVDTLFVPMGFHQYGIFDTEKNQVQISDKLNGETVDLINYAAISAIRNGSTLYGLQQSDVPNNSGLAAIYRYKS</sequence>
<dbReference type="RefSeq" id="WP_390301575.1">
    <property type="nucleotide sequence ID" value="NZ_JBHULI010000024.1"/>
</dbReference>
<proteinExistence type="predicted"/>
<gene>
    <name evidence="1" type="ORF">ACFSVN_09580</name>
</gene>
<keyword evidence="2" id="KW-1185">Reference proteome</keyword>
<protein>
    <submittedName>
        <fullName evidence="1">Uncharacterized protein</fullName>
    </submittedName>
</protein>
<dbReference type="Proteomes" id="UP001597460">
    <property type="component" value="Unassembled WGS sequence"/>
</dbReference>
<dbReference type="InterPro" id="IPR040837">
    <property type="entry name" value="Bact_RF_family7"/>
</dbReference>
<evidence type="ECO:0000313" key="1">
    <source>
        <dbReference type="EMBL" id="MFD2532694.1"/>
    </source>
</evidence>
<name>A0ABW5JJF9_9BACT</name>
<comment type="caution">
    <text evidence="1">The sequence shown here is derived from an EMBL/GenBank/DDBJ whole genome shotgun (WGS) entry which is preliminary data.</text>
</comment>
<evidence type="ECO:0000313" key="2">
    <source>
        <dbReference type="Proteomes" id="UP001597460"/>
    </source>
</evidence>